<dbReference type="GO" id="GO:0000981">
    <property type="term" value="F:DNA-binding transcription factor activity, RNA polymerase II-specific"/>
    <property type="evidence" value="ECO:0007669"/>
    <property type="project" value="InterPro"/>
</dbReference>
<evidence type="ECO:0000313" key="7">
    <source>
        <dbReference type="EMBL" id="KAH6887494.1"/>
    </source>
</evidence>
<evidence type="ECO:0000256" key="2">
    <source>
        <dbReference type="ARBA" id="ARBA00023015"/>
    </source>
</evidence>
<comment type="subcellular location">
    <subcellularLocation>
        <location evidence="1">Nucleus</location>
    </subcellularLocation>
</comment>
<keyword evidence="5" id="KW-0539">Nucleus</keyword>
<feature type="region of interest" description="Disordered" evidence="6">
    <location>
        <begin position="58"/>
        <end position="89"/>
    </location>
</feature>
<dbReference type="GO" id="GO:0000976">
    <property type="term" value="F:transcription cis-regulatory region binding"/>
    <property type="evidence" value="ECO:0007669"/>
    <property type="project" value="TreeGrafter"/>
</dbReference>
<proteinExistence type="predicted"/>
<keyword evidence="3" id="KW-0238">DNA-binding</keyword>
<organism evidence="7 8">
    <name type="scientific">Thelonectria olida</name>
    <dbReference type="NCBI Taxonomy" id="1576542"/>
    <lineage>
        <taxon>Eukaryota</taxon>
        <taxon>Fungi</taxon>
        <taxon>Dikarya</taxon>
        <taxon>Ascomycota</taxon>
        <taxon>Pezizomycotina</taxon>
        <taxon>Sordariomycetes</taxon>
        <taxon>Hypocreomycetidae</taxon>
        <taxon>Hypocreales</taxon>
        <taxon>Nectriaceae</taxon>
        <taxon>Thelonectria</taxon>
    </lineage>
</organism>
<dbReference type="InterPro" id="IPR051089">
    <property type="entry name" value="prtT"/>
</dbReference>
<dbReference type="EMBL" id="JAGPYM010000014">
    <property type="protein sequence ID" value="KAH6887494.1"/>
    <property type="molecule type" value="Genomic_DNA"/>
</dbReference>
<dbReference type="CDD" id="cd00067">
    <property type="entry name" value="GAL4"/>
    <property type="match status" value="1"/>
</dbReference>
<keyword evidence="8" id="KW-1185">Reference proteome</keyword>
<comment type="caution">
    <text evidence="7">The sequence shown here is derived from an EMBL/GenBank/DDBJ whole genome shotgun (WGS) entry which is preliminary data.</text>
</comment>
<evidence type="ECO:0000256" key="1">
    <source>
        <dbReference type="ARBA" id="ARBA00004123"/>
    </source>
</evidence>
<gene>
    <name evidence="7" type="ORF">B0T10DRAFT_607439</name>
</gene>
<evidence type="ECO:0008006" key="9">
    <source>
        <dbReference type="Google" id="ProtNLM"/>
    </source>
</evidence>
<accession>A0A9P8W2H5</accession>
<dbReference type="GO" id="GO:0008270">
    <property type="term" value="F:zinc ion binding"/>
    <property type="evidence" value="ECO:0007669"/>
    <property type="project" value="InterPro"/>
</dbReference>
<evidence type="ECO:0000256" key="4">
    <source>
        <dbReference type="ARBA" id="ARBA00023163"/>
    </source>
</evidence>
<sequence length="587" mass="64853">MSTSNKHQPSIALLQTCQTCFNAKIRCEKTQDSELCDRCLRLGKACVFGPARRRRNLNRPADGLRVKSRPRQTSKSPTGSQSSSSALNPGRSIEIFNKDASVDPFQLGIVSLETGEKLIGYFKTRMTPYFPFVVFPDALSALDMNSERPCACLAALTVSSHADTHTQKALGTLFNQVVAARLASGKFNSLDLLQGLLIYLAWAHYSPRPKRHTQHLLLATSIVSDLRLDRPRRPELWSVDGGKDKNEPDWGHDEMRALAGVYYLSSNSSVVIQKSRHFSYTAYISRCCDHLAILDQHPTDKYLSYIIRIQTMAEEVEDIVSRTSTSGDVPQFFSQIQLVAQKCADLKNTLPFSLGVSPPLLLQFYMLELLLSQASPGGTPFGLDKFRVNLDQAGGQASLIDWLSTSISAARSLMSMILVLPQGEEAAMSNMGWIMMHCALSLAVRLDLLAAAGSISGATQHLRKFLDMPYTLRQIMLRLEASAGSEKTHMASDHHPFEDLAKRGRKLEEWYLARAGREAVSSAPTKSTQVTDQSTMATGIDRNTATVTVTGPSSWVEGDWYRDLEADIGTFMFTDFMNFAGGFGLGN</sequence>
<feature type="non-terminal residue" evidence="7">
    <location>
        <position position="1"/>
    </location>
</feature>
<evidence type="ECO:0000256" key="6">
    <source>
        <dbReference type="SAM" id="MobiDB-lite"/>
    </source>
</evidence>
<feature type="compositionally biased region" description="Low complexity" evidence="6">
    <location>
        <begin position="74"/>
        <end position="85"/>
    </location>
</feature>
<dbReference type="OrthoDB" id="5217604at2759"/>
<dbReference type="AlphaFoldDB" id="A0A9P8W2H5"/>
<name>A0A9P8W2H5_9HYPO</name>
<evidence type="ECO:0000313" key="8">
    <source>
        <dbReference type="Proteomes" id="UP000777438"/>
    </source>
</evidence>
<dbReference type="Gene3D" id="4.10.240.10">
    <property type="entry name" value="Zn(2)-C6 fungal-type DNA-binding domain"/>
    <property type="match status" value="1"/>
</dbReference>
<keyword evidence="4" id="KW-0804">Transcription</keyword>
<evidence type="ECO:0000256" key="5">
    <source>
        <dbReference type="ARBA" id="ARBA00023242"/>
    </source>
</evidence>
<dbReference type="PANTHER" id="PTHR31845">
    <property type="entry name" value="FINGER DOMAIN PROTEIN, PUTATIVE-RELATED"/>
    <property type="match status" value="1"/>
</dbReference>
<dbReference type="PANTHER" id="PTHR31845:SF10">
    <property type="entry name" value="ZN(II)2CYS6 TRANSCRIPTION FACTOR (EUROFUNG)"/>
    <property type="match status" value="1"/>
</dbReference>
<protein>
    <recommendedName>
        <fullName evidence="9">Zn(2)-C6 fungal-type domain-containing protein</fullName>
    </recommendedName>
</protein>
<dbReference type="InterPro" id="IPR036864">
    <property type="entry name" value="Zn2-C6_fun-type_DNA-bd_sf"/>
</dbReference>
<keyword evidence="2" id="KW-0805">Transcription regulation</keyword>
<dbReference type="Proteomes" id="UP000777438">
    <property type="component" value="Unassembled WGS sequence"/>
</dbReference>
<dbReference type="SUPFAM" id="SSF57701">
    <property type="entry name" value="Zn2/Cys6 DNA-binding domain"/>
    <property type="match status" value="1"/>
</dbReference>
<dbReference type="InterPro" id="IPR001138">
    <property type="entry name" value="Zn2Cys6_DnaBD"/>
</dbReference>
<evidence type="ECO:0000256" key="3">
    <source>
        <dbReference type="ARBA" id="ARBA00023125"/>
    </source>
</evidence>
<reference evidence="7 8" key="1">
    <citation type="journal article" date="2021" name="Nat. Commun.">
        <title>Genetic determinants of endophytism in the Arabidopsis root mycobiome.</title>
        <authorList>
            <person name="Mesny F."/>
            <person name="Miyauchi S."/>
            <person name="Thiergart T."/>
            <person name="Pickel B."/>
            <person name="Atanasova L."/>
            <person name="Karlsson M."/>
            <person name="Huettel B."/>
            <person name="Barry K.W."/>
            <person name="Haridas S."/>
            <person name="Chen C."/>
            <person name="Bauer D."/>
            <person name="Andreopoulos W."/>
            <person name="Pangilinan J."/>
            <person name="LaButti K."/>
            <person name="Riley R."/>
            <person name="Lipzen A."/>
            <person name="Clum A."/>
            <person name="Drula E."/>
            <person name="Henrissat B."/>
            <person name="Kohler A."/>
            <person name="Grigoriev I.V."/>
            <person name="Martin F.M."/>
            <person name="Hacquard S."/>
        </authorList>
    </citation>
    <scope>NUCLEOTIDE SEQUENCE [LARGE SCALE GENOMIC DNA]</scope>
    <source>
        <strain evidence="7 8">MPI-CAGE-CH-0241</strain>
    </source>
</reference>
<dbReference type="GO" id="GO:0005634">
    <property type="term" value="C:nucleus"/>
    <property type="evidence" value="ECO:0007669"/>
    <property type="project" value="UniProtKB-SubCell"/>
</dbReference>
<dbReference type="CDD" id="cd12148">
    <property type="entry name" value="fungal_TF_MHR"/>
    <property type="match status" value="1"/>
</dbReference>